<evidence type="ECO:0000313" key="1">
    <source>
        <dbReference type="EMBL" id="VWD38423.1"/>
    </source>
</evidence>
<dbReference type="EMBL" id="CABVQS010000019">
    <property type="protein sequence ID" value="VWD38423.1"/>
    <property type="molecule type" value="Genomic_DNA"/>
</dbReference>
<sequence length="487" mass="54324">MNGRYFEHPTADIACIECSEFILRHDTFLMPFSQKRILDWSTSELYPGQQVFFVGYPDMIRDELHNLPIVRTAMPSFIVVDDVDSLTPPDQLRALEFGMRTPPGTKMLLTTRVNFSYSPDNVLKLDGFPLPDFKEYVNVLRQRYQLQEITDGKIAHLHEVTGGSPLFTDSLVRLERRGASLDQAMNRWRGEKGLEARKAALMREIQQLSKEAKRVLFVISTLRNCSYLELSQVIGYADQTLGDALQELSALFLIGAPSIAKEARYTVEPNTALLVIELAPTLGIDHTALVAATKRSRSDAIGLGLQKRSSVVGLAISEAIARLKDGDSKGALDVVLAAGKKLSRPHPDLLLAVGRFNLHLSVPNYDDARKAFEEAYDLGQRKSLLFDLWFEAELGRGSFDGAREVAAIALEQKLDGPRWLERSAQAHAALAQRARSRFSNDAAIREVDLAITKLREAKGLSTGKIQQARFQHLLNQAAELRKSLVSR</sequence>
<name>A0A6P2ZTY0_9BURK</name>
<proteinExistence type="predicted"/>
<organism evidence="1 2">
    <name type="scientific">Burkholderia contaminans</name>
    <dbReference type="NCBI Taxonomy" id="488447"/>
    <lineage>
        <taxon>Bacteria</taxon>
        <taxon>Pseudomonadati</taxon>
        <taxon>Pseudomonadota</taxon>
        <taxon>Betaproteobacteria</taxon>
        <taxon>Burkholderiales</taxon>
        <taxon>Burkholderiaceae</taxon>
        <taxon>Burkholderia</taxon>
        <taxon>Burkholderia cepacia complex</taxon>
    </lineage>
</organism>
<gene>
    <name evidence="1" type="ORF">BCO71033_04421</name>
</gene>
<dbReference type="Proteomes" id="UP000494109">
    <property type="component" value="Unassembled WGS sequence"/>
</dbReference>
<dbReference type="AlphaFoldDB" id="A0A6P2ZTY0"/>
<protein>
    <submittedName>
        <fullName evidence="1">Uncharacterized protein</fullName>
    </submittedName>
</protein>
<dbReference type="InterPro" id="IPR027417">
    <property type="entry name" value="P-loop_NTPase"/>
</dbReference>
<dbReference type="SUPFAM" id="SSF52540">
    <property type="entry name" value="P-loop containing nucleoside triphosphate hydrolases"/>
    <property type="match status" value="1"/>
</dbReference>
<evidence type="ECO:0000313" key="2">
    <source>
        <dbReference type="Proteomes" id="UP000494109"/>
    </source>
</evidence>
<reference evidence="1 2" key="1">
    <citation type="submission" date="2019-09" db="EMBL/GenBank/DDBJ databases">
        <authorList>
            <person name="Depoorter E."/>
        </authorList>
    </citation>
    <scope>NUCLEOTIDE SEQUENCE [LARGE SCALE GENOMIC DNA]</scope>
    <source>
        <strain evidence="1">R-71033</strain>
    </source>
</reference>
<accession>A0A6P2ZTY0</accession>